<comment type="caution">
    <text evidence="2">The sequence shown here is derived from an EMBL/GenBank/DDBJ whole genome shotgun (WGS) entry which is preliminary data.</text>
</comment>
<evidence type="ECO:0000313" key="3">
    <source>
        <dbReference type="Proteomes" id="UP000708576"/>
    </source>
</evidence>
<sequence>MKITTLSISNNKAISASLFLVPGLLIFLFYLFAFPYHLFLKEQIRLFVFSPDYLLSYLNKPASLAVFIGDFLTQFFYLKGAGSLLITTFFYIHWWLFYKVLKEFFSKNYLLLVIAFVPALIEVLMHYHIDYSLANSASITIGCLLYVATTSIKKETIKHFIVPFIIIIGYWAIGGMVVFYIFLTLIRSIRIQPFKLIYSLIHIVLFIAIPLLTRPYYLIPIKEAYLYPFNNFTYALPLITLSFVIVTSVLTKKFTPGSRFSLVVSILVMFTFILVDPPNFNREKVLSLSCEGYFGRWDKVLNLSSSYKLNNKLASYYTNIALSKYESLPEKLLEFYQPFTESLFLPLGRNSGWLNILSSNDAYYQIGDMNLTQHSAHLGLIFSPYNRSSRMVKRLAETNMVIGEEEAAMKYLHMLEKTLFHHKWAQKRIDMIQNPELLSNDILEKQSFLPQSDTLRKGEDNVTGLRLLVESNPKNRSALDYLLCHHLLSKNLNSFKTDFEKYFRFNRQLPRLYGEALLIILYQQKATKEEISKFFIQSSLMNEFIKYTDEYSLANGQRTGLSNRFKNSYWFYYHFAQQRQK</sequence>
<feature type="transmembrane region" description="Helical" evidence="1">
    <location>
        <begin position="109"/>
        <end position="129"/>
    </location>
</feature>
<keyword evidence="1" id="KW-1133">Transmembrane helix</keyword>
<keyword evidence="1" id="KW-0812">Transmembrane</keyword>
<feature type="transmembrane region" description="Helical" evidence="1">
    <location>
        <begin position="195"/>
        <end position="212"/>
    </location>
</feature>
<dbReference type="Proteomes" id="UP000708576">
    <property type="component" value="Unassembled WGS sequence"/>
</dbReference>
<organism evidence="2 3">
    <name type="scientific">Carboxylicivirga linearis</name>
    <dbReference type="NCBI Taxonomy" id="1628157"/>
    <lineage>
        <taxon>Bacteria</taxon>
        <taxon>Pseudomonadati</taxon>
        <taxon>Bacteroidota</taxon>
        <taxon>Bacteroidia</taxon>
        <taxon>Marinilabiliales</taxon>
        <taxon>Marinilabiliaceae</taxon>
        <taxon>Carboxylicivirga</taxon>
    </lineage>
</organism>
<dbReference type="InterPro" id="IPR045692">
    <property type="entry name" value="DUF6057"/>
</dbReference>
<feature type="transmembrane region" description="Helical" evidence="1">
    <location>
        <begin position="257"/>
        <end position="275"/>
    </location>
</feature>
<dbReference type="RefSeq" id="WP_212215542.1">
    <property type="nucleotide sequence ID" value="NZ_JAGUCO010000004.1"/>
</dbReference>
<feature type="transmembrane region" description="Helical" evidence="1">
    <location>
        <begin position="160"/>
        <end position="183"/>
    </location>
</feature>
<evidence type="ECO:0000313" key="2">
    <source>
        <dbReference type="EMBL" id="MBS2098298.1"/>
    </source>
</evidence>
<keyword evidence="1" id="KW-0472">Membrane</keyword>
<accession>A0ABS5JTQ6</accession>
<feature type="transmembrane region" description="Helical" evidence="1">
    <location>
        <begin position="12"/>
        <end position="33"/>
    </location>
</feature>
<name>A0ABS5JTQ6_9BACT</name>
<proteinExistence type="predicted"/>
<feature type="transmembrane region" description="Helical" evidence="1">
    <location>
        <begin position="76"/>
        <end position="97"/>
    </location>
</feature>
<dbReference type="EMBL" id="JAGUCO010000004">
    <property type="protein sequence ID" value="MBS2098298.1"/>
    <property type="molecule type" value="Genomic_DNA"/>
</dbReference>
<reference evidence="2 3" key="1">
    <citation type="journal article" date="2015" name="Int. J. Syst. Evol. Microbiol.">
        <title>Carboxylicivirga linearis sp. nov., isolated from a sea cucumber culture pond.</title>
        <authorList>
            <person name="Wang F.Q."/>
            <person name="Zhou Y.X."/>
            <person name="Lin X.Z."/>
            <person name="Chen G.J."/>
            <person name="Du Z.J."/>
        </authorList>
    </citation>
    <scope>NUCLEOTIDE SEQUENCE [LARGE SCALE GENOMIC DNA]</scope>
    <source>
        <strain evidence="2 3">FB218</strain>
    </source>
</reference>
<protein>
    <recommendedName>
        <fullName evidence="4">Transmembrane protein</fullName>
    </recommendedName>
</protein>
<keyword evidence="3" id="KW-1185">Reference proteome</keyword>
<feature type="transmembrane region" description="Helical" evidence="1">
    <location>
        <begin position="232"/>
        <end position="250"/>
    </location>
</feature>
<evidence type="ECO:0008006" key="4">
    <source>
        <dbReference type="Google" id="ProtNLM"/>
    </source>
</evidence>
<evidence type="ECO:0000256" key="1">
    <source>
        <dbReference type="SAM" id="Phobius"/>
    </source>
</evidence>
<dbReference type="Pfam" id="PF19529">
    <property type="entry name" value="DUF6057"/>
    <property type="match status" value="1"/>
</dbReference>
<gene>
    <name evidence="2" type="ORF">KEM10_08395</name>
</gene>